<feature type="signal peptide" evidence="2">
    <location>
        <begin position="1"/>
        <end position="24"/>
    </location>
</feature>
<feature type="domain" description="Beta-lactamase-related" evidence="3">
    <location>
        <begin position="51"/>
        <end position="372"/>
    </location>
</feature>
<dbReference type="PROSITE" id="PS51257">
    <property type="entry name" value="PROKAR_LIPOPROTEIN"/>
    <property type="match status" value="1"/>
</dbReference>
<dbReference type="OrthoDB" id="9797709at2"/>
<reference evidence="5" key="1">
    <citation type="submission" date="2016-10" db="EMBL/GenBank/DDBJ databases">
        <title>The complete genome sequence of the rumen bacterium Butyrivibrio hungatei MB2003.</title>
        <authorList>
            <person name="Palevich N."/>
            <person name="Kelly W.J."/>
            <person name="Leahy S.C."/>
            <person name="Altermann E."/>
            <person name="Rakonjac J."/>
            <person name="Attwood G.T."/>
        </authorList>
    </citation>
    <scope>NUCLEOTIDE SEQUENCE [LARGE SCALE GENOMIC DNA]</scope>
    <source>
        <strain evidence="5">MB2003</strain>
    </source>
</reference>
<dbReference type="SUPFAM" id="SSF56601">
    <property type="entry name" value="beta-lactamase/transpeptidase-like"/>
    <property type="match status" value="1"/>
</dbReference>
<keyword evidence="1" id="KW-1133">Transmembrane helix</keyword>
<keyword evidence="1" id="KW-0472">Membrane</keyword>
<evidence type="ECO:0000256" key="2">
    <source>
        <dbReference type="SAM" id="SignalP"/>
    </source>
</evidence>
<feature type="transmembrane region" description="Helical" evidence="1">
    <location>
        <begin position="485"/>
        <end position="510"/>
    </location>
</feature>
<evidence type="ECO:0000259" key="3">
    <source>
        <dbReference type="Pfam" id="PF00144"/>
    </source>
</evidence>
<gene>
    <name evidence="4" type="ORF">bhn_I1724</name>
</gene>
<evidence type="ECO:0000313" key="4">
    <source>
        <dbReference type="EMBL" id="AOZ96757.1"/>
    </source>
</evidence>
<evidence type="ECO:0000313" key="5">
    <source>
        <dbReference type="Proteomes" id="UP000179284"/>
    </source>
</evidence>
<dbReference type="InterPro" id="IPR050491">
    <property type="entry name" value="AmpC-like"/>
</dbReference>
<dbReference type="PANTHER" id="PTHR46825:SF9">
    <property type="entry name" value="BETA-LACTAMASE-RELATED DOMAIN-CONTAINING PROTEIN"/>
    <property type="match status" value="1"/>
</dbReference>
<keyword evidence="5" id="KW-1185">Reference proteome</keyword>
<feature type="chain" id="PRO_5009444125" evidence="2">
    <location>
        <begin position="25"/>
        <end position="615"/>
    </location>
</feature>
<dbReference type="RefSeq" id="WP_071176421.1">
    <property type="nucleotide sequence ID" value="NZ_CP017831.1"/>
</dbReference>
<feature type="transmembrane region" description="Helical" evidence="1">
    <location>
        <begin position="522"/>
        <end position="543"/>
    </location>
</feature>
<name>A0A1D9P2C1_9FIRM</name>
<dbReference type="PANTHER" id="PTHR46825">
    <property type="entry name" value="D-ALANYL-D-ALANINE-CARBOXYPEPTIDASE/ENDOPEPTIDASE AMPH"/>
    <property type="match status" value="1"/>
</dbReference>
<protein>
    <submittedName>
        <fullName evidence="4">Beta-lactamase family protein</fullName>
    </submittedName>
</protein>
<dbReference type="AlphaFoldDB" id="A0A1D9P2C1"/>
<dbReference type="KEGG" id="bhu:bhn_I1724"/>
<sequence>MLKKIIACLTTASMLACMSITTMATQNETPSGIPIDEVGSRIEQWASENENEYPSFAVAVVKGDELVYSGAFGYIDIENGIEATPDDTVYEWGSCSKTMVWVSVMQLWEQGRIDLNEDIRNYLPEGFFHNLRYDDPITMLNLMNHNAGWGEATWAMQSTDENDIMDLGEALQYAEPVQMYRPGEVSSYSNYGAALAGYVVECITGQSYVDYIHEHIFDLLGMEHTAIAPAHNDNEWVYERRQQFVNYQRAADSWAPNGHQLCFILPYPAGAACGTIEDMALYCSALVSDENPLFENESTRDELFSATMFCGSTDIAFGCHGFWIDDYECATTLGHNGGTNGGSANLEFDPESGIGVVTLMNGSGKPHQAMAELVFGDPVIQIPETIGGDFTSQDLSGLCISARSWRRGPLRFMSMLGLMPITRVSEEEYDVAGMYTITRFAEDAFYLQDDSFGMAAEYKVLDDGTRVFGVASSGYVTEKGLVAELILMCLYVLIVLVAAVLLIIKLIRVIAKKNKPYAGSKIITVAQIAKIVSAGVIGFWLSVLRAQYGLYKPQGIIGCFVQMLCFAVCLASAFVSVKALTKGGKGKFKYIVNVLGNASFATAMVVFELMKFWSV</sequence>
<dbReference type="Proteomes" id="UP000179284">
    <property type="component" value="Chromosome I"/>
</dbReference>
<dbReference type="Pfam" id="PF00144">
    <property type="entry name" value="Beta-lactamase"/>
    <property type="match status" value="1"/>
</dbReference>
<dbReference type="InterPro" id="IPR001466">
    <property type="entry name" value="Beta-lactam-related"/>
</dbReference>
<accession>A0A1D9P2C1</accession>
<dbReference type="EMBL" id="CP017831">
    <property type="protein sequence ID" value="AOZ96757.1"/>
    <property type="molecule type" value="Genomic_DNA"/>
</dbReference>
<organism evidence="4 5">
    <name type="scientific">Butyrivibrio hungatei</name>
    <dbReference type="NCBI Taxonomy" id="185008"/>
    <lineage>
        <taxon>Bacteria</taxon>
        <taxon>Bacillati</taxon>
        <taxon>Bacillota</taxon>
        <taxon>Clostridia</taxon>
        <taxon>Lachnospirales</taxon>
        <taxon>Lachnospiraceae</taxon>
        <taxon>Butyrivibrio</taxon>
    </lineage>
</organism>
<feature type="transmembrane region" description="Helical" evidence="1">
    <location>
        <begin position="588"/>
        <end position="607"/>
    </location>
</feature>
<feature type="transmembrane region" description="Helical" evidence="1">
    <location>
        <begin position="555"/>
        <end position="576"/>
    </location>
</feature>
<proteinExistence type="predicted"/>
<evidence type="ECO:0000256" key="1">
    <source>
        <dbReference type="SAM" id="Phobius"/>
    </source>
</evidence>
<dbReference type="Gene3D" id="3.40.710.10">
    <property type="entry name" value="DD-peptidase/beta-lactamase superfamily"/>
    <property type="match status" value="1"/>
</dbReference>
<keyword evidence="1" id="KW-0812">Transmembrane</keyword>
<dbReference type="InterPro" id="IPR012338">
    <property type="entry name" value="Beta-lactam/transpept-like"/>
</dbReference>
<keyword evidence="2" id="KW-0732">Signal</keyword>